<evidence type="ECO:0000313" key="3">
    <source>
        <dbReference type="EMBL" id="PLB43827.1"/>
    </source>
</evidence>
<dbReference type="PANTHER" id="PTHR42109:SF2">
    <property type="entry name" value="INTEGRAL MEMBRANE PROTEIN"/>
    <property type="match status" value="1"/>
</dbReference>
<dbReference type="AlphaFoldDB" id="A0A2I2FTC6"/>
<keyword evidence="4" id="KW-1185">Reference proteome</keyword>
<sequence length="276" mass="29714">MDQTSSPENKAVSVQVMGLDYRHGISVLEAVVYIPTFIVALLVVFRHGFRKSAGWTTLVMFALVRVVGSFVHLATLAHPLSSDLYLTYAVCFAIGLFQLTVSCIGLLSRVCIHPTANPAPFPNPHGTRLGMSYTDSGKPAHPCLFGLLSLATIAAMILSIIGQVQSADAERPASANSLSQASVVIFLVVWAGLAILVFSMASRNRYIKAEERRLVRAVALSMPFLLVRVLYSFLGSFSHNPDFDLLTGSPAVLLGMAVLEEFVICVVCLEAGVMLA</sequence>
<gene>
    <name evidence="3" type="ORF">P170DRAFT_63216</name>
</gene>
<dbReference type="RefSeq" id="XP_024699129.1">
    <property type="nucleotide sequence ID" value="XM_024855308.1"/>
</dbReference>
<proteinExistence type="predicted"/>
<feature type="transmembrane region" description="Helical" evidence="1">
    <location>
        <begin position="143"/>
        <end position="161"/>
    </location>
</feature>
<feature type="transmembrane region" description="Helical" evidence="1">
    <location>
        <begin position="85"/>
        <end position="107"/>
    </location>
</feature>
<feature type="transmembrane region" description="Helical" evidence="1">
    <location>
        <begin position="52"/>
        <end position="73"/>
    </location>
</feature>
<comment type="caution">
    <text evidence="3">The sequence shown here is derived from an EMBL/GenBank/DDBJ whole genome shotgun (WGS) entry which is preliminary data.</text>
</comment>
<feature type="transmembrane region" description="Helical" evidence="1">
    <location>
        <begin position="25"/>
        <end position="45"/>
    </location>
</feature>
<protein>
    <recommendedName>
        <fullName evidence="2">DUF7702 domain-containing protein</fullName>
    </recommendedName>
</protein>
<feature type="domain" description="DUF7702" evidence="2">
    <location>
        <begin position="19"/>
        <end position="111"/>
    </location>
</feature>
<feature type="transmembrane region" description="Helical" evidence="1">
    <location>
        <begin position="214"/>
        <end position="231"/>
    </location>
</feature>
<evidence type="ECO:0000256" key="1">
    <source>
        <dbReference type="SAM" id="Phobius"/>
    </source>
</evidence>
<dbReference type="OrthoDB" id="2560628at2759"/>
<keyword evidence="1" id="KW-0812">Transmembrane</keyword>
<name>A0A2I2FTC6_9EURO</name>
<dbReference type="InterPro" id="IPR056119">
    <property type="entry name" value="DUF7702"/>
</dbReference>
<evidence type="ECO:0000313" key="4">
    <source>
        <dbReference type="Proteomes" id="UP000234275"/>
    </source>
</evidence>
<dbReference type="Pfam" id="PF24800">
    <property type="entry name" value="DUF7702"/>
    <property type="match status" value="2"/>
</dbReference>
<keyword evidence="1" id="KW-1133">Transmembrane helix</keyword>
<reference evidence="3 4" key="1">
    <citation type="submission" date="2016-12" db="EMBL/GenBank/DDBJ databases">
        <title>The genomes of Aspergillus section Nigri reveals drivers in fungal speciation.</title>
        <authorList>
            <consortium name="DOE Joint Genome Institute"/>
            <person name="Vesth T.C."/>
            <person name="Nybo J."/>
            <person name="Theobald S."/>
            <person name="Brandl J."/>
            <person name="Frisvad J.C."/>
            <person name="Nielsen K.F."/>
            <person name="Lyhne E.K."/>
            <person name="Kogle M.E."/>
            <person name="Kuo A."/>
            <person name="Riley R."/>
            <person name="Clum A."/>
            <person name="Nolan M."/>
            <person name="Lipzen A."/>
            <person name="Salamov A."/>
            <person name="Henrissat B."/>
            <person name="Wiebenga A."/>
            <person name="De Vries R.P."/>
            <person name="Grigoriev I.V."/>
            <person name="Mortensen U.H."/>
            <person name="Andersen M.R."/>
            <person name="Baker S.E."/>
        </authorList>
    </citation>
    <scope>NUCLEOTIDE SEQUENCE [LARGE SCALE GENOMIC DNA]</scope>
    <source>
        <strain evidence="3 4">IBT 23096</strain>
    </source>
</reference>
<feature type="transmembrane region" description="Helical" evidence="1">
    <location>
        <begin position="251"/>
        <end position="275"/>
    </location>
</feature>
<dbReference type="VEuPathDB" id="FungiDB:P170DRAFT_63216"/>
<keyword evidence="1" id="KW-0472">Membrane</keyword>
<dbReference type="GeneID" id="36563014"/>
<evidence type="ECO:0000259" key="2">
    <source>
        <dbReference type="Pfam" id="PF24800"/>
    </source>
</evidence>
<dbReference type="Proteomes" id="UP000234275">
    <property type="component" value="Unassembled WGS sequence"/>
</dbReference>
<feature type="transmembrane region" description="Helical" evidence="1">
    <location>
        <begin position="181"/>
        <end position="202"/>
    </location>
</feature>
<accession>A0A2I2FTC6</accession>
<organism evidence="3 4">
    <name type="scientific">Aspergillus steynii IBT 23096</name>
    <dbReference type="NCBI Taxonomy" id="1392250"/>
    <lineage>
        <taxon>Eukaryota</taxon>
        <taxon>Fungi</taxon>
        <taxon>Dikarya</taxon>
        <taxon>Ascomycota</taxon>
        <taxon>Pezizomycotina</taxon>
        <taxon>Eurotiomycetes</taxon>
        <taxon>Eurotiomycetidae</taxon>
        <taxon>Eurotiales</taxon>
        <taxon>Aspergillaceae</taxon>
        <taxon>Aspergillus</taxon>
        <taxon>Aspergillus subgen. Circumdati</taxon>
    </lineage>
</organism>
<dbReference type="EMBL" id="MSFO01000010">
    <property type="protein sequence ID" value="PLB43827.1"/>
    <property type="molecule type" value="Genomic_DNA"/>
</dbReference>
<dbReference type="PANTHER" id="PTHR42109">
    <property type="entry name" value="UNPLACED GENOMIC SCAFFOLD UM_SCAF_CONTIG_1.265, WHOLE GENOME SHOTGUN SEQUENCE"/>
    <property type="match status" value="1"/>
</dbReference>
<feature type="domain" description="DUF7702" evidence="2">
    <location>
        <begin position="136"/>
        <end position="275"/>
    </location>
</feature>